<evidence type="ECO:0000313" key="2">
    <source>
        <dbReference type="EMBL" id="SEH78859.1"/>
    </source>
</evidence>
<keyword evidence="1" id="KW-1133">Transmembrane helix</keyword>
<evidence type="ECO:0008006" key="4">
    <source>
        <dbReference type="Google" id="ProtNLM"/>
    </source>
</evidence>
<name>A0A1H6KYV2_9RHOB</name>
<sequence length="56" mass="6110">MIIIAAFVLGAILGDMRARKAGGNRKDRLQYAAAHAIAFAVLGLFATILIDRWLRV</sequence>
<feature type="transmembrane region" description="Helical" evidence="1">
    <location>
        <begin position="31"/>
        <end position="50"/>
    </location>
</feature>
<organism evidence="2 3">
    <name type="scientific">Paracoccus alkenifer</name>
    <dbReference type="NCBI Taxonomy" id="65735"/>
    <lineage>
        <taxon>Bacteria</taxon>
        <taxon>Pseudomonadati</taxon>
        <taxon>Pseudomonadota</taxon>
        <taxon>Alphaproteobacteria</taxon>
        <taxon>Rhodobacterales</taxon>
        <taxon>Paracoccaceae</taxon>
        <taxon>Paracoccus</taxon>
    </lineage>
</organism>
<accession>A0A1H6KYV2</accession>
<keyword evidence="1" id="KW-0812">Transmembrane</keyword>
<dbReference type="STRING" id="65735.SAMN04488075_1061"/>
<keyword evidence="3" id="KW-1185">Reference proteome</keyword>
<evidence type="ECO:0000256" key="1">
    <source>
        <dbReference type="SAM" id="Phobius"/>
    </source>
</evidence>
<protein>
    <recommendedName>
        <fullName evidence="4">PEP-CTERM protein-sorting domain-containing protein</fullName>
    </recommendedName>
</protein>
<keyword evidence="1" id="KW-0472">Membrane</keyword>
<dbReference type="EMBL" id="FNXG01000002">
    <property type="protein sequence ID" value="SEH78859.1"/>
    <property type="molecule type" value="Genomic_DNA"/>
</dbReference>
<dbReference type="Proteomes" id="UP000199125">
    <property type="component" value="Unassembled WGS sequence"/>
</dbReference>
<proteinExistence type="predicted"/>
<reference evidence="3" key="1">
    <citation type="submission" date="2016-10" db="EMBL/GenBank/DDBJ databases">
        <authorList>
            <person name="Varghese N."/>
            <person name="Submissions S."/>
        </authorList>
    </citation>
    <scope>NUCLEOTIDE SEQUENCE [LARGE SCALE GENOMIC DNA]</scope>
    <source>
        <strain evidence="3">DSM 11593</strain>
    </source>
</reference>
<dbReference type="RefSeq" id="WP_177172492.1">
    <property type="nucleotide sequence ID" value="NZ_FNXG01000002.1"/>
</dbReference>
<gene>
    <name evidence="2" type="ORF">SAMN04488075_1061</name>
</gene>
<evidence type="ECO:0000313" key="3">
    <source>
        <dbReference type="Proteomes" id="UP000199125"/>
    </source>
</evidence>
<dbReference type="AlphaFoldDB" id="A0A1H6KYV2"/>